<protein>
    <submittedName>
        <fullName evidence="1">Uncharacterized protein</fullName>
    </submittedName>
</protein>
<evidence type="ECO:0000313" key="2">
    <source>
        <dbReference type="Proteomes" id="UP000729402"/>
    </source>
</evidence>
<keyword evidence="2" id="KW-1185">Reference proteome</keyword>
<sequence>MAGLLRVETQLALPCRLRHHRLHHRQDDRRIHRGGPQELQVRPGAQVLIWRPRHSWRAPRVAQYWTKD</sequence>
<reference evidence="1" key="1">
    <citation type="journal article" date="2021" name="bioRxiv">
        <title>Whole Genome Assembly and Annotation of Northern Wild Rice, Zizania palustris L., Supports a Whole Genome Duplication in the Zizania Genus.</title>
        <authorList>
            <person name="Haas M."/>
            <person name="Kono T."/>
            <person name="Macchietto M."/>
            <person name="Millas R."/>
            <person name="McGilp L."/>
            <person name="Shao M."/>
            <person name="Duquette J."/>
            <person name="Hirsch C.N."/>
            <person name="Kimball J."/>
        </authorList>
    </citation>
    <scope>NUCLEOTIDE SEQUENCE</scope>
    <source>
        <tissue evidence="1">Fresh leaf tissue</tissue>
    </source>
</reference>
<dbReference type="Proteomes" id="UP000729402">
    <property type="component" value="Unassembled WGS sequence"/>
</dbReference>
<dbReference type="EMBL" id="JAAALK010000285">
    <property type="protein sequence ID" value="KAG8064343.1"/>
    <property type="molecule type" value="Genomic_DNA"/>
</dbReference>
<accession>A0A8J5SIF1</accession>
<organism evidence="1 2">
    <name type="scientific">Zizania palustris</name>
    <name type="common">Northern wild rice</name>
    <dbReference type="NCBI Taxonomy" id="103762"/>
    <lineage>
        <taxon>Eukaryota</taxon>
        <taxon>Viridiplantae</taxon>
        <taxon>Streptophyta</taxon>
        <taxon>Embryophyta</taxon>
        <taxon>Tracheophyta</taxon>
        <taxon>Spermatophyta</taxon>
        <taxon>Magnoliopsida</taxon>
        <taxon>Liliopsida</taxon>
        <taxon>Poales</taxon>
        <taxon>Poaceae</taxon>
        <taxon>BOP clade</taxon>
        <taxon>Oryzoideae</taxon>
        <taxon>Oryzeae</taxon>
        <taxon>Zizaniinae</taxon>
        <taxon>Zizania</taxon>
    </lineage>
</organism>
<name>A0A8J5SIF1_ZIZPA</name>
<proteinExistence type="predicted"/>
<dbReference type="AlphaFoldDB" id="A0A8J5SIF1"/>
<evidence type="ECO:0000313" key="1">
    <source>
        <dbReference type="EMBL" id="KAG8064343.1"/>
    </source>
</evidence>
<gene>
    <name evidence="1" type="ORF">GUJ93_ZPchr0004g38113</name>
</gene>
<comment type="caution">
    <text evidence="1">The sequence shown here is derived from an EMBL/GenBank/DDBJ whole genome shotgun (WGS) entry which is preliminary data.</text>
</comment>
<reference evidence="1" key="2">
    <citation type="submission" date="2021-02" db="EMBL/GenBank/DDBJ databases">
        <authorList>
            <person name="Kimball J.A."/>
            <person name="Haas M.W."/>
            <person name="Macchietto M."/>
            <person name="Kono T."/>
            <person name="Duquette J."/>
            <person name="Shao M."/>
        </authorList>
    </citation>
    <scope>NUCLEOTIDE SEQUENCE</scope>
    <source>
        <tissue evidence="1">Fresh leaf tissue</tissue>
    </source>
</reference>